<evidence type="ECO:0000313" key="9">
    <source>
        <dbReference type="EMBL" id="KAF6761274.1"/>
    </source>
</evidence>
<dbReference type="InterPro" id="IPR040456">
    <property type="entry name" value="RNase_H2_suB"/>
</dbReference>
<feature type="domain" description="Ribonuclease H2 subunit B wHTH" evidence="7">
    <location>
        <begin position="84"/>
        <end position="231"/>
    </location>
</feature>
<organism evidence="9 10">
    <name type="scientific">Ephemerocybe angulata</name>
    <dbReference type="NCBI Taxonomy" id="980116"/>
    <lineage>
        <taxon>Eukaryota</taxon>
        <taxon>Fungi</taxon>
        <taxon>Dikarya</taxon>
        <taxon>Basidiomycota</taxon>
        <taxon>Agaricomycotina</taxon>
        <taxon>Agaricomycetes</taxon>
        <taxon>Agaricomycetidae</taxon>
        <taxon>Agaricales</taxon>
        <taxon>Agaricineae</taxon>
        <taxon>Psathyrellaceae</taxon>
        <taxon>Ephemerocybe</taxon>
    </lineage>
</organism>
<evidence type="ECO:0000256" key="1">
    <source>
        <dbReference type="ARBA" id="ARBA00004123"/>
    </source>
</evidence>
<name>A0A8H6I9Z2_9AGAR</name>
<dbReference type="InterPro" id="IPR041195">
    <property type="entry name" value="Rnh202_N"/>
</dbReference>
<dbReference type="GO" id="GO:0032299">
    <property type="term" value="C:ribonuclease H2 complex"/>
    <property type="evidence" value="ECO:0007669"/>
    <property type="project" value="InterPro"/>
</dbReference>
<dbReference type="GO" id="GO:0005654">
    <property type="term" value="C:nucleoplasm"/>
    <property type="evidence" value="ECO:0007669"/>
    <property type="project" value="TreeGrafter"/>
</dbReference>
<dbReference type="Gene3D" id="2.20.25.530">
    <property type="match status" value="1"/>
</dbReference>
<evidence type="ECO:0000313" key="10">
    <source>
        <dbReference type="Proteomes" id="UP000521943"/>
    </source>
</evidence>
<dbReference type="Pfam" id="PF17745">
    <property type="entry name" value="Ydr279_N"/>
    <property type="match status" value="1"/>
</dbReference>
<keyword evidence="10" id="KW-1185">Reference proteome</keyword>
<dbReference type="PANTHER" id="PTHR13383">
    <property type="entry name" value="RIBONUCLEASE H2 SUBUNIT B"/>
    <property type="match status" value="1"/>
</dbReference>
<feature type="domain" description="Rnh202 triple barrel" evidence="8">
    <location>
        <begin position="22"/>
        <end position="81"/>
    </location>
</feature>
<dbReference type="OrthoDB" id="29098at2759"/>
<dbReference type="AlphaFoldDB" id="A0A8H6I9Z2"/>
<protein>
    <recommendedName>
        <fullName evidence="2">Ribonuclease H2 subunit B</fullName>
    </recommendedName>
    <alternativeName>
        <fullName evidence="5">Ribonuclease HI subunit B</fullName>
    </alternativeName>
</protein>
<keyword evidence="3" id="KW-0539">Nucleus</keyword>
<sequence>MATHFAILPEGVIQTLTLQLQSNGYQYLSLPHPRTGHFALFLPTDTGILEVQAVSPANARSWFLEQEVVEDGKLLVMTPIDPVFLLIPLLEAAKSTVFRTTDDTFEQICQNIKGPESEALATDSAQIKSIARLADLKCTQDGLRRICETKELSPDMAVYRYSKERAIQYLKRKADRMARSKDLDQSKTIIRNLARDGLMEDGKETLLEQGRIKAACELVGQYLSPAVKAALLSSYDLSALDKHLRANAEAEIPLKVATNTTKGKAAAAKGDDAKKRKAPAKASHGVEQLKKANTTGMAKLSSFFTKKTK</sequence>
<dbReference type="Proteomes" id="UP000521943">
    <property type="component" value="Unassembled WGS sequence"/>
</dbReference>
<evidence type="ECO:0000259" key="8">
    <source>
        <dbReference type="Pfam" id="PF17745"/>
    </source>
</evidence>
<evidence type="ECO:0000256" key="3">
    <source>
        <dbReference type="ARBA" id="ARBA00023242"/>
    </source>
</evidence>
<evidence type="ECO:0000256" key="6">
    <source>
        <dbReference type="SAM" id="MobiDB-lite"/>
    </source>
</evidence>
<dbReference type="EMBL" id="JACGCI010000010">
    <property type="protein sequence ID" value="KAF6761274.1"/>
    <property type="molecule type" value="Genomic_DNA"/>
</dbReference>
<evidence type="ECO:0000259" key="7">
    <source>
        <dbReference type="Pfam" id="PF09468"/>
    </source>
</evidence>
<comment type="function">
    <text evidence="4">Non catalytic subunit of RNase H2, an endonuclease that specifically degrades the RNA of RNA:DNA hybrids. Participates in DNA replication, possibly by mediating the removal of lagging-strand Okazaki fragment RNA primers during DNA replication. Mediates the excision of single ribonucleotides from DNA:RNA duplexes.</text>
</comment>
<comment type="caution">
    <text evidence="9">The sequence shown here is derived from an EMBL/GenBank/DDBJ whole genome shotgun (WGS) entry which is preliminary data.</text>
</comment>
<proteinExistence type="predicted"/>
<dbReference type="PANTHER" id="PTHR13383:SF11">
    <property type="entry name" value="RIBONUCLEASE H2 SUBUNIT B"/>
    <property type="match status" value="1"/>
</dbReference>
<feature type="region of interest" description="Disordered" evidence="6">
    <location>
        <begin position="261"/>
        <end position="293"/>
    </location>
</feature>
<dbReference type="Pfam" id="PF09468">
    <property type="entry name" value="RNase_H2-Ydr279"/>
    <property type="match status" value="1"/>
</dbReference>
<evidence type="ECO:0000256" key="4">
    <source>
        <dbReference type="ARBA" id="ARBA00024778"/>
    </source>
</evidence>
<evidence type="ECO:0000256" key="5">
    <source>
        <dbReference type="ARBA" id="ARBA00033464"/>
    </source>
</evidence>
<evidence type="ECO:0000256" key="2">
    <source>
        <dbReference type="ARBA" id="ARBA00019062"/>
    </source>
</evidence>
<reference evidence="9 10" key="1">
    <citation type="submission" date="2020-07" db="EMBL/GenBank/DDBJ databases">
        <title>Comparative genomics of pyrophilous fungi reveals a link between fire events and developmental genes.</title>
        <authorList>
            <consortium name="DOE Joint Genome Institute"/>
            <person name="Steindorff A.S."/>
            <person name="Carver A."/>
            <person name="Calhoun S."/>
            <person name="Stillman K."/>
            <person name="Liu H."/>
            <person name="Lipzen A."/>
            <person name="Pangilinan J."/>
            <person name="Labutti K."/>
            <person name="Bruns T.D."/>
            <person name="Grigoriev I.V."/>
        </authorList>
    </citation>
    <scope>NUCLEOTIDE SEQUENCE [LARGE SCALE GENOMIC DNA]</scope>
    <source>
        <strain evidence="9 10">CBS 144469</strain>
    </source>
</reference>
<dbReference type="InterPro" id="IPR019024">
    <property type="entry name" value="RNase_H2_suB_wHTH"/>
</dbReference>
<comment type="subcellular location">
    <subcellularLocation>
        <location evidence="1">Nucleus</location>
    </subcellularLocation>
</comment>
<dbReference type="Gene3D" id="1.10.20.120">
    <property type="match status" value="1"/>
</dbReference>
<dbReference type="CDD" id="cd09270">
    <property type="entry name" value="RNase_H2-B"/>
    <property type="match status" value="1"/>
</dbReference>
<accession>A0A8H6I9Z2</accession>
<dbReference type="GO" id="GO:0006401">
    <property type="term" value="P:RNA catabolic process"/>
    <property type="evidence" value="ECO:0007669"/>
    <property type="project" value="TreeGrafter"/>
</dbReference>
<gene>
    <name evidence="9" type="ORF">DFP72DRAFT_880589</name>
</gene>